<feature type="compositionally biased region" description="Basic and acidic residues" evidence="8">
    <location>
        <begin position="166"/>
        <end position="199"/>
    </location>
</feature>
<dbReference type="OrthoDB" id="5414694at2759"/>
<evidence type="ECO:0000313" key="9">
    <source>
        <dbReference type="EMBL" id="RVX75361.1"/>
    </source>
</evidence>
<feature type="compositionally biased region" description="Low complexity" evidence="8">
    <location>
        <begin position="15"/>
        <end position="26"/>
    </location>
</feature>
<comment type="subunit">
    <text evidence="7">Component of the Mediator complex.</text>
</comment>
<accession>A0A438NI21</accession>
<feature type="region of interest" description="Disordered" evidence="8">
    <location>
        <begin position="55"/>
        <end position="90"/>
    </location>
</feature>
<dbReference type="GO" id="GO:0016592">
    <property type="term" value="C:mediator complex"/>
    <property type="evidence" value="ECO:0007669"/>
    <property type="project" value="InterPro"/>
</dbReference>
<protein>
    <recommendedName>
        <fullName evidence="7">Mediator of RNA polymerase II transcription subunit 9</fullName>
    </recommendedName>
    <alternativeName>
        <fullName evidence="7">Mediator complex subunit 9</fullName>
    </alternativeName>
</protein>
<evidence type="ECO:0000256" key="3">
    <source>
        <dbReference type="ARBA" id="ARBA00023015"/>
    </source>
</evidence>
<keyword evidence="3 7" id="KW-0805">Transcription regulation</keyword>
<evidence type="ECO:0000256" key="4">
    <source>
        <dbReference type="ARBA" id="ARBA00023159"/>
    </source>
</evidence>
<sequence>MPSSTMDIDMGAGATSTNHTNTNTTHADIPPFPSPGTFSILPDVYQLISRLSMLQTPNPTSTPTAAGATTTSAGITSEPGATNIGGSSTPVDRFHPTLPYLEVKDLAAQIYPIKQKLAKARAAVAALPDVARSLEDQEVEIGQLEQKILALKARERHLAAIAKGSRSKDEEGSGGKEGHEEEKEKEDGSRDEDVAMTER</sequence>
<dbReference type="Proteomes" id="UP000288859">
    <property type="component" value="Unassembled WGS sequence"/>
</dbReference>
<comment type="similarity">
    <text evidence="2 7">Belongs to the Mediator complex subunit 9 family.</text>
</comment>
<evidence type="ECO:0000256" key="6">
    <source>
        <dbReference type="ARBA" id="ARBA00023242"/>
    </source>
</evidence>
<keyword evidence="6 7" id="KW-0539">Nucleus</keyword>
<evidence type="ECO:0000313" key="10">
    <source>
        <dbReference type="Proteomes" id="UP000288859"/>
    </source>
</evidence>
<feature type="compositionally biased region" description="Low complexity" evidence="8">
    <location>
        <begin position="56"/>
        <end position="77"/>
    </location>
</feature>
<comment type="subcellular location">
    <subcellularLocation>
        <location evidence="1 7">Nucleus</location>
    </subcellularLocation>
</comment>
<evidence type="ECO:0000256" key="8">
    <source>
        <dbReference type="SAM" id="MobiDB-lite"/>
    </source>
</evidence>
<reference evidence="9 10" key="1">
    <citation type="submission" date="2017-03" db="EMBL/GenBank/DDBJ databases">
        <title>Genomes of endolithic fungi from Antarctica.</title>
        <authorList>
            <person name="Coleine C."/>
            <person name="Masonjones S."/>
            <person name="Stajich J.E."/>
        </authorList>
    </citation>
    <scope>NUCLEOTIDE SEQUENCE [LARGE SCALE GENOMIC DNA]</scope>
    <source>
        <strain evidence="9 10">CCFEE 6314</strain>
    </source>
</reference>
<evidence type="ECO:0000256" key="1">
    <source>
        <dbReference type="ARBA" id="ARBA00004123"/>
    </source>
</evidence>
<dbReference type="GO" id="GO:0003712">
    <property type="term" value="F:transcription coregulator activity"/>
    <property type="evidence" value="ECO:0007669"/>
    <property type="project" value="InterPro"/>
</dbReference>
<name>A0A438NI21_EXOME</name>
<dbReference type="InterPro" id="IPR011425">
    <property type="entry name" value="Med9"/>
</dbReference>
<feature type="region of interest" description="Disordered" evidence="8">
    <location>
        <begin position="160"/>
        <end position="199"/>
    </location>
</feature>
<evidence type="ECO:0000256" key="5">
    <source>
        <dbReference type="ARBA" id="ARBA00023163"/>
    </source>
</evidence>
<evidence type="ECO:0000256" key="7">
    <source>
        <dbReference type="RuleBase" id="RU364145"/>
    </source>
</evidence>
<keyword evidence="5 7" id="KW-0804">Transcription</keyword>
<gene>
    <name evidence="7" type="primary">MED9</name>
    <name evidence="9" type="ORF">B0A52_00714</name>
</gene>
<dbReference type="GO" id="GO:0006357">
    <property type="term" value="P:regulation of transcription by RNA polymerase II"/>
    <property type="evidence" value="ECO:0007669"/>
    <property type="project" value="InterPro"/>
</dbReference>
<proteinExistence type="inferred from homology"/>
<dbReference type="Pfam" id="PF07544">
    <property type="entry name" value="Med9"/>
    <property type="match status" value="1"/>
</dbReference>
<comment type="caution">
    <text evidence="9">The sequence shown here is derived from an EMBL/GenBank/DDBJ whole genome shotgun (WGS) entry which is preliminary data.</text>
</comment>
<feature type="region of interest" description="Disordered" evidence="8">
    <location>
        <begin position="1"/>
        <end position="33"/>
    </location>
</feature>
<dbReference type="AlphaFoldDB" id="A0A438NI21"/>
<dbReference type="EMBL" id="NAJM01000002">
    <property type="protein sequence ID" value="RVX75361.1"/>
    <property type="molecule type" value="Genomic_DNA"/>
</dbReference>
<keyword evidence="4 7" id="KW-0010">Activator</keyword>
<evidence type="ECO:0000256" key="2">
    <source>
        <dbReference type="ARBA" id="ARBA00008089"/>
    </source>
</evidence>
<comment type="function">
    <text evidence="7">Component of the Mediator complex, a coactivator involved in the regulated transcription of nearly all RNA polymerase II-dependent genes. Mediator functions as a bridge to convey information from gene-specific regulatory proteins to the basal RNA polymerase II transcription machinery. Mediator is recruited to promoters by direct interactions with regulatory proteins and serves as a scaffold for the assembly of a functional preinitiation complex with RNA polymerase II and the general transcription factors.</text>
</comment>
<organism evidence="9 10">
    <name type="scientific">Exophiala mesophila</name>
    <name type="common">Black yeast-like fungus</name>
    <dbReference type="NCBI Taxonomy" id="212818"/>
    <lineage>
        <taxon>Eukaryota</taxon>
        <taxon>Fungi</taxon>
        <taxon>Dikarya</taxon>
        <taxon>Ascomycota</taxon>
        <taxon>Pezizomycotina</taxon>
        <taxon>Eurotiomycetes</taxon>
        <taxon>Chaetothyriomycetidae</taxon>
        <taxon>Chaetothyriales</taxon>
        <taxon>Herpotrichiellaceae</taxon>
        <taxon>Exophiala</taxon>
    </lineage>
</organism>
<dbReference type="VEuPathDB" id="FungiDB:PV10_00196"/>